<dbReference type="Proteomes" id="UP001642464">
    <property type="component" value="Unassembled WGS sequence"/>
</dbReference>
<keyword evidence="2" id="KW-1185">Reference proteome</keyword>
<name>A0ABP0I6C7_9DINO</name>
<dbReference type="EMBL" id="CAXAMM010003002">
    <property type="protein sequence ID" value="CAK8998130.1"/>
    <property type="molecule type" value="Genomic_DNA"/>
</dbReference>
<evidence type="ECO:0000313" key="1">
    <source>
        <dbReference type="EMBL" id="CAK8998130.1"/>
    </source>
</evidence>
<sequence length="161" mass="17915">MRVAKILPSCNYPQDLFMYLWDVIAAAHTSPVFHRLAAGCPRFMGSVLAELFSRRQAVDTGKLGHEGNVALVQEAVVSLETLLKARKSCLRKLGQNWGEHLERSNERVANVICSIPSEEALRFGFAPWFVRLTKESILDSATSSTVVFLKMQSGDIACFEL</sequence>
<evidence type="ECO:0000313" key="2">
    <source>
        <dbReference type="Proteomes" id="UP001642464"/>
    </source>
</evidence>
<proteinExistence type="predicted"/>
<gene>
    <name evidence="1" type="ORF">SCF082_LOCUS5500</name>
</gene>
<comment type="caution">
    <text evidence="1">The sequence shown here is derived from an EMBL/GenBank/DDBJ whole genome shotgun (WGS) entry which is preliminary data.</text>
</comment>
<protein>
    <submittedName>
        <fullName evidence="1">Mitochondrial cardiolipin hydrolase</fullName>
    </submittedName>
</protein>
<organism evidence="1 2">
    <name type="scientific">Durusdinium trenchii</name>
    <dbReference type="NCBI Taxonomy" id="1381693"/>
    <lineage>
        <taxon>Eukaryota</taxon>
        <taxon>Sar</taxon>
        <taxon>Alveolata</taxon>
        <taxon>Dinophyceae</taxon>
        <taxon>Suessiales</taxon>
        <taxon>Symbiodiniaceae</taxon>
        <taxon>Durusdinium</taxon>
    </lineage>
</organism>
<keyword evidence="1" id="KW-0378">Hydrolase</keyword>
<accession>A0ABP0I6C7</accession>
<reference evidence="1 2" key="1">
    <citation type="submission" date="2024-02" db="EMBL/GenBank/DDBJ databases">
        <authorList>
            <person name="Chen Y."/>
            <person name="Shah S."/>
            <person name="Dougan E. K."/>
            <person name="Thang M."/>
            <person name="Chan C."/>
        </authorList>
    </citation>
    <scope>NUCLEOTIDE SEQUENCE [LARGE SCALE GENOMIC DNA]</scope>
</reference>
<dbReference type="GO" id="GO:0016787">
    <property type="term" value="F:hydrolase activity"/>
    <property type="evidence" value="ECO:0007669"/>
    <property type="project" value="UniProtKB-KW"/>
</dbReference>